<keyword evidence="3" id="KW-1185">Reference proteome</keyword>
<name>A0AAD1XKR2_EUPCR</name>
<feature type="transmembrane region" description="Helical" evidence="1">
    <location>
        <begin position="127"/>
        <end position="148"/>
    </location>
</feature>
<comment type="caution">
    <text evidence="2">The sequence shown here is derived from an EMBL/GenBank/DDBJ whole genome shotgun (WGS) entry which is preliminary data.</text>
</comment>
<dbReference type="Proteomes" id="UP001295684">
    <property type="component" value="Unassembled WGS sequence"/>
</dbReference>
<keyword evidence="1" id="KW-0812">Transmembrane</keyword>
<keyword evidence="1" id="KW-1133">Transmembrane helix</keyword>
<evidence type="ECO:0000256" key="1">
    <source>
        <dbReference type="SAM" id="Phobius"/>
    </source>
</evidence>
<proteinExistence type="predicted"/>
<feature type="transmembrane region" description="Helical" evidence="1">
    <location>
        <begin position="168"/>
        <end position="190"/>
    </location>
</feature>
<accession>A0AAD1XKR2</accession>
<organism evidence="2 3">
    <name type="scientific">Euplotes crassus</name>
    <dbReference type="NCBI Taxonomy" id="5936"/>
    <lineage>
        <taxon>Eukaryota</taxon>
        <taxon>Sar</taxon>
        <taxon>Alveolata</taxon>
        <taxon>Ciliophora</taxon>
        <taxon>Intramacronucleata</taxon>
        <taxon>Spirotrichea</taxon>
        <taxon>Hypotrichia</taxon>
        <taxon>Euplotida</taxon>
        <taxon>Euplotidae</taxon>
        <taxon>Moneuplotes</taxon>
    </lineage>
</organism>
<feature type="transmembrane region" description="Helical" evidence="1">
    <location>
        <begin position="48"/>
        <end position="72"/>
    </location>
</feature>
<dbReference type="AlphaFoldDB" id="A0AAD1XKR2"/>
<evidence type="ECO:0000313" key="3">
    <source>
        <dbReference type="Proteomes" id="UP001295684"/>
    </source>
</evidence>
<reference evidence="2" key="1">
    <citation type="submission" date="2023-07" db="EMBL/GenBank/DDBJ databases">
        <authorList>
            <consortium name="AG Swart"/>
            <person name="Singh M."/>
            <person name="Singh A."/>
            <person name="Seah K."/>
            <person name="Emmerich C."/>
        </authorList>
    </citation>
    <scope>NUCLEOTIDE SEQUENCE</scope>
    <source>
        <strain evidence="2">DP1</strain>
    </source>
</reference>
<protein>
    <submittedName>
        <fullName evidence="2">Uncharacterized protein</fullName>
    </submittedName>
</protein>
<gene>
    <name evidence="2" type="ORF">ECRASSUSDP1_LOCUS15800</name>
</gene>
<evidence type="ECO:0000313" key="2">
    <source>
        <dbReference type="EMBL" id="CAI2374447.1"/>
    </source>
</evidence>
<sequence>MERKEPDERCTAYITMLIIYSLLGFLILLVQVRYLVKYLRIYGIKHKLTSLFMGFLTLSILCDIAFGASQAYFKSFDGCTKYKNSCLNYWSYWINFYMYLNTIIVLSFTYVSQILKLQKRRRRNKTYQIIVWTIMLTILVALAISFLIGGLQTCKKKADNSTKITPSILVLTCSYMLTGGIFVVLLFCFYKALQKLETDTDGVRLSSKIKWRLAISAIVIFIAFEIRGSNIIVRTQYDFFKEWKQDSLTHNKLGYAIYIFCHYLFLSSVPTMIQIYLIKLSLSMTPRISVCLIDNYGQEDFFVSKDFEASESVSFQNYKTIIASAQSNLFYRFRITQFRNFLDITL</sequence>
<feature type="transmembrane region" description="Helical" evidence="1">
    <location>
        <begin position="92"/>
        <end position="115"/>
    </location>
</feature>
<keyword evidence="1" id="KW-0472">Membrane</keyword>
<dbReference type="EMBL" id="CAMPGE010015848">
    <property type="protein sequence ID" value="CAI2374447.1"/>
    <property type="molecule type" value="Genomic_DNA"/>
</dbReference>
<feature type="transmembrane region" description="Helical" evidence="1">
    <location>
        <begin position="12"/>
        <end position="36"/>
    </location>
</feature>
<feature type="transmembrane region" description="Helical" evidence="1">
    <location>
        <begin position="211"/>
        <end position="233"/>
    </location>
</feature>
<feature type="transmembrane region" description="Helical" evidence="1">
    <location>
        <begin position="253"/>
        <end position="278"/>
    </location>
</feature>